<keyword evidence="2" id="KW-0732">Signal</keyword>
<keyword evidence="4" id="KW-1185">Reference proteome</keyword>
<feature type="compositionally biased region" description="Polar residues" evidence="1">
    <location>
        <begin position="40"/>
        <end position="55"/>
    </location>
</feature>
<feature type="compositionally biased region" description="Basic and acidic residues" evidence="1">
    <location>
        <begin position="58"/>
        <end position="67"/>
    </location>
</feature>
<feature type="signal peptide" evidence="2">
    <location>
        <begin position="1"/>
        <end position="32"/>
    </location>
</feature>
<name>A0A8J3P6S8_9ACTN</name>
<dbReference type="RefSeq" id="WP_203692244.1">
    <property type="nucleotide sequence ID" value="NZ_BAAALC010000062.1"/>
</dbReference>
<dbReference type="Proteomes" id="UP000630887">
    <property type="component" value="Unassembled WGS sequence"/>
</dbReference>
<comment type="caution">
    <text evidence="3">The sequence shown here is derived from an EMBL/GenBank/DDBJ whole genome shotgun (WGS) entry which is preliminary data.</text>
</comment>
<reference evidence="3 4" key="1">
    <citation type="submission" date="2021-01" db="EMBL/GenBank/DDBJ databases">
        <title>Whole genome shotgun sequence of Catellatospora coxensis NBRC 107359.</title>
        <authorList>
            <person name="Komaki H."/>
            <person name="Tamura T."/>
        </authorList>
    </citation>
    <scope>NUCLEOTIDE SEQUENCE [LARGE SCALE GENOMIC DNA]</scope>
    <source>
        <strain evidence="3 4">NBRC 107359</strain>
    </source>
</reference>
<feature type="chain" id="PRO_5035182744" evidence="2">
    <location>
        <begin position="33"/>
        <end position="76"/>
    </location>
</feature>
<feature type="region of interest" description="Disordered" evidence="1">
    <location>
        <begin position="32"/>
        <end position="76"/>
    </location>
</feature>
<evidence type="ECO:0000256" key="1">
    <source>
        <dbReference type="SAM" id="MobiDB-lite"/>
    </source>
</evidence>
<evidence type="ECO:0000313" key="4">
    <source>
        <dbReference type="Proteomes" id="UP000630887"/>
    </source>
</evidence>
<organism evidence="3 4">
    <name type="scientific">Catellatospora coxensis</name>
    <dbReference type="NCBI Taxonomy" id="310354"/>
    <lineage>
        <taxon>Bacteria</taxon>
        <taxon>Bacillati</taxon>
        <taxon>Actinomycetota</taxon>
        <taxon>Actinomycetes</taxon>
        <taxon>Micromonosporales</taxon>
        <taxon>Micromonosporaceae</taxon>
        <taxon>Catellatospora</taxon>
    </lineage>
</organism>
<accession>A0A8J3P6S8</accession>
<protein>
    <submittedName>
        <fullName evidence="3">Uncharacterized protein</fullName>
    </submittedName>
</protein>
<dbReference type="EMBL" id="BONI01000017">
    <property type="protein sequence ID" value="GIG05854.1"/>
    <property type="molecule type" value="Genomic_DNA"/>
</dbReference>
<dbReference type="AlphaFoldDB" id="A0A8J3P6S8"/>
<sequence length="76" mass="8137">MRTSRLGRLVIRGAVLAALGVVSLGNASPAAADSVDWTRVEQQGAQSVDWTTSPADNGEQHNGEQQRMESLSVDWT</sequence>
<gene>
    <name evidence="3" type="ORF">Cco03nite_25540</name>
</gene>
<evidence type="ECO:0000313" key="3">
    <source>
        <dbReference type="EMBL" id="GIG05854.1"/>
    </source>
</evidence>
<proteinExistence type="predicted"/>
<evidence type="ECO:0000256" key="2">
    <source>
        <dbReference type="SAM" id="SignalP"/>
    </source>
</evidence>